<gene>
    <name evidence="1" type="ORF">LCGC14_1029550</name>
</gene>
<dbReference type="Gene3D" id="3.30.70.1120">
    <property type="entry name" value="TT1725-like"/>
    <property type="match status" value="1"/>
</dbReference>
<dbReference type="PANTHER" id="PTHR36441:SF1">
    <property type="entry name" value="DUF503 DOMAIN-CONTAINING PROTEIN"/>
    <property type="match status" value="1"/>
</dbReference>
<name>A0A0F9QD23_9ZZZZ</name>
<sequence>MIIAAIKVALHFDQSRSLKQKRSLLKSIIEKLKQRFNASVSEIEDQNLWQKATVGITYVSLTEFQAEKNAVLIRNFIEATGKALISRYEHEIIKIDV</sequence>
<proteinExistence type="predicted"/>
<protein>
    <recommendedName>
        <fullName evidence="2">DUF503 domain-containing protein</fullName>
    </recommendedName>
</protein>
<dbReference type="AlphaFoldDB" id="A0A0F9QD23"/>
<accession>A0A0F9QD23</accession>
<evidence type="ECO:0008006" key="2">
    <source>
        <dbReference type="Google" id="ProtNLM"/>
    </source>
</evidence>
<dbReference type="SUPFAM" id="SSF103007">
    <property type="entry name" value="Hypothetical protein TT1725"/>
    <property type="match status" value="1"/>
</dbReference>
<dbReference type="InterPro" id="IPR007546">
    <property type="entry name" value="DUF503"/>
</dbReference>
<organism evidence="1">
    <name type="scientific">marine sediment metagenome</name>
    <dbReference type="NCBI Taxonomy" id="412755"/>
    <lineage>
        <taxon>unclassified sequences</taxon>
        <taxon>metagenomes</taxon>
        <taxon>ecological metagenomes</taxon>
    </lineage>
</organism>
<dbReference type="EMBL" id="LAZR01004170">
    <property type="protein sequence ID" value="KKN11131.1"/>
    <property type="molecule type" value="Genomic_DNA"/>
</dbReference>
<evidence type="ECO:0000313" key="1">
    <source>
        <dbReference type="EMBL" id="KKN11131.1"/>
    </source>
</evidence>
<dbReference type="InterPro" id="IPR036746">
    <property type="entry name" value="TT1725-like_sf"/>
</dbReference>
<dbReference type="Pfam" id="PF04456">
    <property type="entry name" value="DUF503"/>
    <property type="match status" value="1"/>
</dbReference>
<comment type="caution">
    <text evidence="1">The sequence shown here is derived from an EMBL/GenBank/DDBJ whole genome shotgun (WGS) entry which is preliminary data.</text>
</comment>
<dbReference type="PANTHER" id="PTHR36441">
    <property type="entry name" value="HYPOTHETICAL CYTOSOLIC PROTEIN"/>
    <property type="match status" value="1"/>
</dbReference>
<reference evidence="1" key="1">
    <citation type="journal article" date="2015" name="Nature">
        <title>Complex archaea that bridge the gap between prokaryotes and eukaryotes.</title>
        <authorList>
            <person name="Spang A."/>
            <person name="Saw J.H."/>
            <person name="Jorgensen S.L."/>
            <person name="Zaremba-Niedzwiedzka K."/>
            <person name="Martijn J."/>
            <person name="Lind A.E."/>
            <person name="van Eijk R."/>
            <person name="Schleper C."/>
            <person name="Guy L."/>
            <person name="Ettema T.J."/>
        </authorList>
    </citation>
    <scope>NUCLEOTIDE SEQUENCE</scope>
</reference>